<protein>
    <submittedName>
        <fullName evidence="1">Uncharacterized protein</fullName>
    </submittedName>
</protein>
<evidence type="ECO:0000313" key="2">
    <source>
        <dbReference type="Proteomes" id="UP000030753"/>
    </source>
</evidence>
<sequence>MELGYVGSVGSLAALGCDFKNVVPTLYSWPAPFVYQDDPFNFQHMKTFIGMSTDFGDSPPLHASILFDSDESFMLCLERNTQPFDTIVNFLGQSALHMAVKQPSRVAQLLAAGHHVDQSDKYGGTPLLYAAAMNIPDTAMMLVKNGANLLSTLSNCYPIICIVAGRQNWTLVWRIIDFAAASHPYLVPQLIKGLLAWTPEEGYHAAHHSKDQDGCVDFWSRVISKLGSPNFSFQDGKTLMHMTRGVRSARALIKLGFTKFKQRKGDLLEHIASLHDPPLFRFAVANGGDAHLHSSWGWHILDMLLRDLARSNWDDLPKVLEILQGLLDNGVQVSSRDEWVCNCLTGGCVPGSKWFSIRPNLRLFAWLGILEKQRNMQEARNVSLALLRRMSFDQADLHHTYDTISHSDLVSDVDNNRFWDISEQISIDELKQKMEDLATKTYSELKIEVMVRLRGRWRKACAAQRPPKLARSRIQVFLRGMANDLKELSKVIRTSKHPKIPEPFSSSWDRIVQKKMESNRWRLDYDLELAVVEFGVGLYRCGGDQFESWVPLLTQLTDVLLAEEESGALES</sequence>
<accession>W9IG83</accession>
<dbReference type="Proteomes" id="UP000030753">
    <property type="component" value="Unassembled WGS sequence"/>
</dbReference>
<dbReference type="AlphaFoldDB" id="W9IG83"/>
<dbReference type="OrthoDB" id="3200163at2759"/>
<dbReference type="InterPro" id="IPR002110">
    <property type="entry name" value="Ankyrin_rpt"/>
</dbReference>
<dbReference type="EMBL" id="JH717843">
    <property type="protein sequence ID" value="EWY91849.1"/>
    <property type="molecule type" value="Genomic_DNA"/>
</dbReference>
<dbReference type="Gene3D" id="1.25.40.20">
    <property type="entry name" value="Ankyrin repeat-containing domain"/>
    <property type="match status" value="1"/>
</dbReference>
<dbReference type="SUPFAM" id="SSF48403">
    <property type="entry name" value="Ankyrin repeat"/>
    <property type="match status" value="1"/>
</dbReference>
<organism evidence="1 2">
    <name type="scientific">Fusarium oxysporum NRRL 32931</name>
    <dbReference type="NCBI Taxonomy" id="660029"/>
    <lineage>
        <taxon>Eukaryota</taxon>
        <taxon>Fungi</taxon>
        <taxon>Dikarya</taxon>
        <taxon>Ascomycota</taxon>
        <taxon>Pezizomycotina</taxon>
        <taxon>Sordariomycetes</taxon>
        <taxon>Hypocreomycetidae</taxon>
        <taxon>Hypocreales</taxon>
        <taxon>Nectriaceae</taxon>
        <taxon>Fusarium</taxon>
        <taxon>Fusarium oxysporum species complex</taxon>
    </lineage>
</organism>
<gene>
    <name evidence="1" type="ORF">FOYG_08802</name>
</gene>
<reference evidence="1 2" key="1">
    <citation type="submission" date="2011-06" db="EMBL/GenBank/DDBJ databases">
        <title>The Genome Sequence of Fusarium oxysporum FOSC 3-a.</title>
        <authorList>
            <consortium name="The Broad Institute Genome Sequencing Platform"/>
            <person name="Ma L.-J."/>
            <person name="Gale L.R."/>
            <person name="Schwartz D.C."/>
            <person name="Zhou S."/>
            <person name="Corby-Kistler H."/>
            <person name="Young S.K."/>
            <person name="Zeng Q."/>
            <person name="Gargeya S."/>
            <person name="Fitzgerald M."/>
            <person name="Haas B."/>
            <person name="Abouelleil A."/>
            <person name="Alvarado L."/>
            <person name="Arachchi H.M."/>
            <person name="Berlin A."/>
            <person name="Brown A."/>
            <person name="Chapman S.B."/>
            <person name="Chen Z."/>
            <person name="Dunbar C."/>
            <person name="Freedman E."/>
            <person name="Gearin G."/>
            <person name="Gellesch M."/>
            <person name="Goldberg J."/>
            <person name="Griggs A."/>
            <person name="Gujja S."/>
            <person name="Heiman D."/>
            <person name="Howarth C."/>
            <person name="Larson L."/>
            <person name="Lui A."/>
            <person name="MacDonald P.J.P."/>
            <person name="Mehta T."/>
            <person name="Montmayeur A."/>
            <person name="Murphy C."/>
            <person name="Neiman D."/>
            <person name="Pearson M."/>
            <person name="Priest M."/>
            <person name="Roberts A."/>
            <person name="Saif S."/>
            <person name="Shea T."/>
            <person name="Shenoy N."/>
            <person name="Sisk P."/>
            <person name="Stolte C."/>
            <person name="Sykes S."/>
            <person name="Wortman J."/>
            <person name="Nusbaum C."/>
            <person name="Birren B."/>
        </authorList>
    </citation>
    <scope>NUCLEOTIDE SEQUENCE [LARGE SCALE GENOMIC DNA]</scope>
    <source>
        <strain evidence="2">FOSC 3-a</strain>
    </source>
</reference>
<proteinExistence type="predicted"/>
<evidence type="ECO:0000313" key="1">
    <source>
        <dbReference type="EMBL" id="EWY91849.1"/>
    </source>
</evidence>
<dbReference type="Pfam" id="PF12796">
    <property type="entry name" value="Ank_2"/>
    <property type="match status" value="1"/>
</dbReference>
<dbReference type="HOGENOM" id="CLU_030108_0_0_1"/>
<dbReference type="InterPro" id="IPR036770">
    <property type="entry name" value="Ankyrin_rpt-contain_sf"/>
</dbReference>
<name>W9IG83_FUSOX</name>